<protein>
    <submittedName>
        <fullName evidence="2">Uncharacterized protein</fullName>
    </submittedName>
</protein>
<accession>A0A819LPU1</accession>
<evidence type="ECO:0000313" key="1">
    <source>
        <dbReference type="EMBL" id="CAF1020426.1"/>
    </source>
</evidence>
<dbReference type="Proteomes" id="UP000663864">
    <property type="component" value="Unassembled WGS sequence"/>
</dbReference>
<dbReference type="EMBL" id="CAJOBD010003753">
    <property type="protein sequence ID" value="CAF3964303.1"/>
    <property type="molecule type" value="Genomic_DNA"/>
</dbReference>
<proteinExistence type="predicted"/>
<evidence type="ECO:0000313" key="3">
    <source>
        <dbReference type="Proteomes" id="UP000663836"/>
    </source>
</evidence>
<organism evidence="2 3">
    <name type="scientific">Rotaria sordida</name>
    <dbReference type="NCBI Taxonomy" id="392033"/>
    <lineage>
        <taxon>Eukaryota</taxon>
        <taxon>Metazoa</taxon>
        <taxon>Spiralia</taxon>
        <taxon>Gnathifera</taxon>
        <taxon>Rotifera</taxon>
        <taxon>Eurotatoria</taxon>
        <taxon>Bdelloidea</taxon>
        <taxon>Philodinida</taxon>
        <taxon>Philodinidae</taxon>
        <taxon>Rotaria</taxon>
    </lineage>
</organism>
<dbReference type="EMBL" id="CAJNOT010000557">
    <property type="protein sequence ID" value="CAF1020426.1"/>
    <property type="molecule type" value="Genomic_DNA"/>
</dbReference>
<name>A0A819LPU1_9BILA</name>
<dbReference type="AlphaFoldDB" id="A0A819LPU1"/>
<evidence type="ECO:0000313" key="2">
    <source>
        <dbReference type="EMBL" id="CAF3964303.1"/>
    </source>
</evidence>
<gene>
    <name evidence="2" type="ORF">JBS370_LOCUS24266</name>
    <name evidence="1" type="ORF">ZHD862_LOCUS13509</name>
</gene>
<sequence length="78" mass="9081">MSDNNSINYCLDNNHIRIDYTTLTPRFSITNDDSLNDGTTHLNEHSYAICSDIMLQNEININKELLWNFLENIPGRHI</sequence>
<reference evidence="2" key="1">
    <citation type="submission" date="2021-02" db="EMBL/GenBank/DDBJ databases">
        <authorList>
            <person name="Nowell W R."/>
        </authorList>
    </citation>
    <scope>NUCLEOTIDE SEQUENCE</scope>
</reference>
<dbReference type="Proteomes" id="UP000663836">
    <property type="component" value="Unassembled WGS sequence"/>
</dbReference>
<comment type="caution">
    <text evidence="2">The sequence shown here is derived from an EMBL/GenBank/DDBJ whole genome shotgun (WGS) entry which is preliminary data.</text>
</comment>